<keyword evidence="5" id="KW-0735">Signal-anchor</keyword>
<organism evidence="6 7">
    <name type="scientific">Pichia inconspicua</name>
    <dbReference type="NCBI Taxonomy" id="52247"/>
    <lineage>
        <taxon>Eukaryota</taxon>
        <taxon>Fungi</taxon>
        <taxon>Dikarya</taxon>
        <taxon>Ascomycota</taxon>
        <taxon>Saccharomycotina</taxon>
        <taxon>Pichiomycetes</taxon>
        <taxon>Pichiales</taxon>
        <taxon>Pichiaceae</taxon>
        <taxon>Pichia</taxon>
    </lineage>
</organism>
<dbReference type="PANTHER" id="PTHR31121">
    <property type="entry name" value="ALPHA-1,2 MANNOSYLTRANSFERASE KTR1"/>
    <property type="match status" value="1"/>
</dbReference>
<dbReference type="FunFam" id="3.90.550.10:FF:000051">
    <property type="entry name" value="Alpha-1,2-mannosyltransferase (Ktr4)"/>
    <property type="match status" value="1"/>
</dbReference>
<dbReference type="OrthoDB" id="439943at2759"/>
<dbReference type="CDD" id="cd01901">
    <property type="entry name" value="Ntn_hydrolase"/>
    <property type="match status" value="1"/>
</dbReference>
<keyword evidence="3" id="KW-0328">Glycosyltransferase</keyword>
<reference evidence="6 7" key="1">
    <citation type="journal article" date="2019" name="Front. Genet.">
        <title>Whole-Genome Sequencing of the Opportunistic Yeast Pathogen Candida inconspicua Uncovers Its Hybrid Origin.</title>
        <authorList>
            <person name="Mixao V."/>
            <person name="Hansen A.P."/>
            <person name="Saus E."/>
            <person name="Boekhout T."/>
            <person name="Lass-Florl C."/>
            <person name="Gabaldon T."/>
        </authorList>
    </citation>
    <scope>NUCLEOTIDE SEQUENCE [LARGE SCALE GENOMIC DNA]</scope>
    <source>
        <strain evidence="6 7">CBS 180</strain>
    </source>
</reference>
<dbReference type="GO" id="GO:0006493">
    <property type="term" value="P:protein O-linked glycosylation"/>
    <property type="evidence" value="ECO:0007669"/>
    <property type="project" value="TreeGrafter"/>
</dbReference>
<dbReference type="GO" id="GO:0016020">
    <property type="term" value="C:membrane"/>
    <property type="evidence" value="ECO:0007669"/>
    <property type="project" value="UniProtKB-SubCell"/>
</dbReference>
<evidence type="ECO:0008006" key="8">
    <source>
        <dbReference type="Google" id="ProtNLM"/>
    </source>
</evidence>
<dbReference type="GO" id="GO:0000026">
    <property type="term" value="F:alpha-1,2-mannosyltransferase activity"/>
    <property type="evidence" value="ECO:0007669"/>
    <property type="project" value="TreeGrafter"/>
</dbReference>
<accession>A0A4T0WXM3</accession>
<dbReference type="Proteomes" id="UP000307173">
    <property type="component" value="Unassembled WGS sequence"/>
</dbReference>
<dbReference type="InterPro" id="IPR029044">
    <property type="entry name" value="Nucleotide-diphossugar_trans"/>
</dbReference>
<name>A0A4T0WXM3_9ASCO</name>
<keyword evidence="4" id="KW-0808">Transferase</keyword>
<dbReference type="AlphaFoldDB" id="A0A4T0WXM3"/>
<dbReference type="InterPro" id="IPR002685">
    <property type="entry name" value="Glyco_trans_15"/>
</dbReference>
<sequence>MKTCRRFLFVLISAATVFTFCIWKSKSLLAKFETFDKQIEVEVENKGLSTKPLLFPIDWNEWDEDKAIEDYIAKIVNEVEGYTRSPQYLDELRRLTEQEIGIIIRESLKSKFKLEEEQESNTIGDNFTKVPFDFEFRVRQDPTPDDQPWTELETHRIVKSDTDYTSRENATIFTLCRNEDLYSILSSIEQFETRFNSKYHYDWVFLNDQPFTDEFVEVTSNLVSGKARYGIIPPEHWSFPQYLDYEKAEKLWKSQTWSSVIYGSSESYRHMCRFNSMFFYKHPILLEYKYYWRIEPDVKFQCDVEYDPFKFMRENGKKYGFNLSMKELPITIETLWREIRSFFRKLDHDYFDPAINDNFAKFISDDNGVSYNNCHFWTNFEIADFDIFRNELYERYVIHLDRSGGFFYERWGDAPVHSIIFSLILNRNEIHLFQDISYSHSIAASCPIDLEVYKREKCSCDRFETWIADENNCNNIYYDIKEEERPKDLDTHINSINLMIYDKYMDREIQKTERLKKWKELSKARRKSIQEARQRKMNKYLNEFNDV</sequence>
<protein>
    <recommendedName>
        <fullName evidence="8">Glycosyltransferase family 15 protein</fullName>
    </recommendedName>
</protein>
<dbReference type="SUPFAM" id="SSF53448">
    <property type="entry name" value="Nucleotide-diphospho-sugar transferases"/>
    <property type="match status" value="1"/>
</dbReference>
<evidence type="ECO:0000256" key="5">
    <source>
        <dbReference type="ARBA" id="ARBA00022968"/>
    </source>
</evidence>
<dbReference type="Gene3D" id="3.90.550.10">
    <property type="entry name" value="Spore Coat Polysaccharide Biosynthesis Protein SpsA, Chain A"/>
    <property type="match status" value="1"/>
</dbReference>
<gene>
    <name evidence="6" type="ORF">CANINC_003966</name>
</gene>
<comment type="subcellular location">
    <subcellularLocation>
        <location evidence="1">Membrane</location>
        <topology evidence="1">Single-pass type II membrane protein</topology>
    </subcellularLocation>
</comment>
<evidence type="ECO:0000256" key="3">
    <source>
        <dbReference type="ARBA" id="ARBA00022676"/>
    </source>
</evidence>
<evidence type="ECO:0000256" key="1">
    <source>
        <dbReference type="ARBA" id="ARBA00004606"/>
    </source>
</evidence>
<dbReference type="Pfam" id="PF01793">
    <property type="entry name" value="Glyco_transf_15"/>
    <property type="match status" value="1"/>
</dbReference>
<evidence type="ECO:0000313" key="6">
    <source>
        <dbReference type="EMBL" id="TID17600.1"/>
    </source>
</evidence>
<keyword evidence="5" id="KW-0812">Transmembrane</keyword>
<dbReference type="PANTHER" id="PTHR31121:SF6">
    <property type="entry name" value="ALPHA-1,2 MANNOSYLTRANSFERASE KTR1"/>
    <property type="match status" value="1"/>
</dbReference>
<comment type="similarity">
    <text evidence="2">Belongs to the glycosyltransferase 15 family.</text>
</comment>
<evidence type="ECO:0000313" key="7">
    <source>
        <dbReference type="Proteomes" id="UP000307173"/>
    </source>
</evidence>
<dbReference type="GO" id="GO:0006487">
    <property type="term" value="P:protein N-linked glycosylation"/>
    <property type="evidence" value="ECO:0007669"/>
    <property type="project" value="TreeGrafter"/>
</dbReference>
<comment type="caution">
    <text evidence="6">The sequence shown here is derived from an EMBL/GenBank/DDBJ whole genome shotgun (WGS) entry which is preliminary data.</text>
</comment>
<evidence type="ECO:0000256" key="2">
    <source>
        <dbReference type="ARBA" id="ARBA00007677"/>
    </source>
</evidence>
<proteinExistence type="inferred from homology"/>
<evidence type="ECO:0000256" key="4">
    <source>
        <dbReference type="ARBA" id="ARBA00022679"/>
    </source>
</evidence>
<dbReference type="EMBL" id="SELW01000624">
    <property type="protein sequence ID" value="TID17600.1"/>
    <property type="molecule type" value="Genomic_DNA"/>
</dbReference>
<dbReference type="GO" id="GO:0005794">
    <property type="term" value="C:Golgi apparatus"/>
    <property type="evidence" value="ECO:0007669"/>
    <property type="project" value="TreeGrafter"/>
</dbReference>
<dbReference type="GO" id="GO:0000032">
    <property type="term" value="P:cell wall mannoprotein biosynthetic process"/>
    <property type="evidence" value="ECO:0007669"/>
    <property type="project" value="TreeGrafter"/>
</dbReference>
<keyword evidence="7" id="KW-1185">Reference proteome</keyword>